<name>A0AAD4MD21_9AGAM</name>
<dbReference type="Proteomes" id="UP001203297">
    <property type="component" value="Unassembled WGS sequence"/>
</dbReference>
<evidence type="ECO:0000313" key="2">
    <source>
        <dbReference type="Proteomes" id="UP001203297"/>
    </source>
</evidence>
<comment type="caution">
    <text evidence="1">The sequence shown here is derived from an EMBL/GenBank/DDBJ whole genome shotgun (WGS) entry which is preliminary data.</text>
</comment>
<keyword evidence="2" id="KW-1185">Reference proteome</keyword>
<gene>
    <name evidence="1" type="ORF">B0F90DRAFT_41490</name>
</gene>
<evidence type="ECO:0000313" key="1">
    <source>
        <dbReference type="EMBL" id="KAI0307644.1"/>
    </source>
</evidence>
<protein>
    <submittedName>
        <fullName evidence="1">Uncharacterized protein</fullName>
    </submittedName>
</protein>
<accession>A0AAD4MD21</accession>
<dbReference type="EMBL" id="WTXG01000001">
    <property type="protein sequence ID" value="KAI0307644.1"/>
    <property type="molecule type" value="Genomic_DNA"/>
</dbReference>
<organism evidence="1 2">
    <name type="scientific">Multifurca ochricompacta</name>
    <dbReference type="NCBI Taxonomy" id="376703"/>
    <lineage>
        <taxon>Eukaryota</taxon>
        <taxon>Fungi</taxon>
        <taxon>Dikarya</taxon>
        <taxon>Basidiomycota</taxon>
        <taxon>Agaricomycotina</taxon>
        <taxon>Agaricomycetes</taxon>
        <taxon>Russulales</taxon>
        <taxon>Russulaceae</taxon>
        <taxon>Multifurca</taxon>
    </lineage>
</organism>
<proteinExistence type="predicted"/>
<sequence length="142" mass="15863">MKQYPCHSQLYITCQGSMPGGDRTISIRLEHHMKHVHCFDVTLPPIAMDTCCNGCKGTGSISINNIGTDPRGLDADEPDSGIAITCNWLDRDTRQSSTRTPKFLSNHYLILFQPICTDMSLITFLFKINIITNHSRVAILPL</sequence>
<dbReference type="AlphaFoldDB" id="A0AAD4MD21"/>
<reference evidence="1" key="1">
    <citation type="journal article" date="2022" name="New Phytol.">
        <title>Evolutionary transition to the ectomycorrhizal habit in the genomes of a hyperdiverse lineage of mushroom-forming fungi.</title>
        <authorList>
            <person name="Looney B."/>
            <person name="Miyauchi S."/>
            <person name="Morin E."/>
            <person name="Drula E."/>
            <person name="Courty P.E."/>
            <person name="Kohler A."/>
            <person name="Kuo A."/>
            <person name="LaButti K."/>
            <person name="Pangilinan J."/>
            <person name="Lipzen A."/>
            <person name="Riley R."/>
            <person name="Andreopoulos W."/>
            <person name="He G."/>
            <person name="Johnson J."/>
            <person name="Nolan M."/>
            <person name="Tritt A."/>
            <person name="Barry K.W."/>
            <person name="Grigoriev I.V."/>
            <person name="Nagy L.G."/>
            <person name="Hibbett D."/>
            <person name="Henrissat B."/>
            <person name="Matheny P.B."/>
            <person name="Labbe J."/>
            <person name="Martin F.M."/>
        </authorList>
    </citation>
    <scope>NUCLEOTIDE SEQUENCE</scope>
    <source>
        <strain evidence="1">BPL690</strain>
    </source>
</reference>